<dbReference type="Proteomes" id="UP001162480">
    <property type="component" value="Chromosome 2"/>
</dbReference>
<keyword evidence="3" id="KW-1185">Reference proteome</keyword>
<accession>A0AA36ANP1</accession>
<gene>
    <name evidence="2" type="ORF">OCTVUL_1B012372</name>
</gene>
<name>A0AA36ANP1_OCTVU</name>
<reference evidence="2" key="1">
    <citation type="submission" date="2023-08" db="EMBL/GenBank/DDBJ databases">
        <authorList>
            <person name="Alioto T."/>
            <person name="Alioto T."/>
            <person name="Gomez Garrido J."/>
        </authorList>
    </citation>
    <scope>NUCLEOTIDE SEQUENCE</scope>
</reference>
<keyword evidence="1" id="KW-0812">Transmembrane</keyword>
<dbReference type="AlphaFoldDB" id="A0AA36ANP1"/>
<protein>
    <submittedName>
        <fullName evidence="2">Uncharacterized protein</fullName>
    </submittedName>
</protein>
<keyword evidence="1" id="KW-0472">Membrane</keyword>
<proteinExistence type="predicted"/>
<feature type="transmembrane region" description="Helical" evidence="1">
    <location>
        <begin position="22"/>
        <end position="47"/>
    </location>
</feature>
<organism evidence="2 3">
    <name type="scientific">Octopus vulgaris</name>
    <name type="common">Common octopus</name>
    <dbReference type="NCBI Taxonomy" id="6645"/>
    <lineage>
        <taxon>Eukaryota</taxon>
        <taxon>Metazoa</taxon>
        <taxon>Spiralia</taxon>
        <taxon>Lophotrochozoa</taxon>
        <taxon>Mollusca</taxon>
        <taxon>Cephalopoda</taxon>
        <taxon>Coleoidea</taxon>
        <taxon>Octopodiformes</taxon>
        <taxon>Octopoda</taxon>
        <taxon>Incirrata</taxon>
        <taxon>Octopodidae</taxon>
        <taxon>Octopus</taxon>
    </lineage>
</organism>
<evidence type="ECO:0000313" key="2">
    <source>
        <dbReference type="EMBL" id="CAI9717947.1"/>
    </source>
</evidence>
<dbReference type="EMBL" id="OX597815">
    <property type="protein sequence ID" value="CAI9717947.1"/>
    <property type="molecule type" value="Genomic_DNA"/>
</dbReference>
<sequence length="88" mass="10233">MINSALFLFSQRLWLNDVPQTIHLSCIYLFHLALSINHIATIIVYILRIQSVANIQLQTLPKDFIIHMILSLQMTRFRKQVPGTTIQD</sequence>
<evidence type="ECO:0000256" key="1">
    <source>
        <dbReference type="SAM" id="Phobius"/>
    </source>
</evidence>
<keyword evidence="1" id="KW-1133">Transmembrane helix</keyword>
<evidence type="ECO:0000313" key="3">
    <source>
        <dbReference type="Proteomes" id="UP001162480"/>
    </source>
</evidence>